<dbReference type="GO" id="GO:0007030">
    <property type="term" value="P:Golgi organization"/>
    <property type="evidence" value="ECO:0007669"/>
    <property type="project" value="TreeGrafter"/>
</dbReference>
<dbReference type="SMART" id="SM00119">
    <property type="entry name" value="HECTc"/>
    <property type="match status" value="1"/>
</dbReference>
<dbReference type="InterPro" id="IPR000569">
    <property type="entry name" value="HECT_dom"/>
</dbReference>
<gene>
    <name evidence="13" type="ORF">PACLA_8A022415</name>
</gene>
<keyword evidence="8" id="KW-0677">Repeat</keyword>
<dbReference type="SUPFAM" id="SSF56204">
    <property type="entry name" value="Hect, E3 ligase catalytic domain"/>
    <property type="match status" value="1"/>
</dbReference>
<dbReference type="Gene3D" id="3.90.1750.10">
    <property type="entry name" value="Hect, E3 ligase catalytic domains"/>
    <property type="match status" value="1"/>
</dbReference>
<evidence type="ECO:0000256" key="7">
    <source>
        <dbReference type="ARBA" id="ARBA00022679"/>
    </source>
</evidence>
<evidence type="ECO:0000259" key="12">
    <source>
        <dbReference type="PROSITE" id="PS50237"/>
    </source>
</evidence>
<comment type="pathway">
    <text evidence="4">Protein modification; protein ubiquitination.</text>
</comment>
<reference evidence="13" key="1">
    <citation type="submission" date="2020-04" db="EMBL/GenBank/DDBJ databases">
        <authorList>
            <person name="Alioto T."/>
            <person name="Alioto T."/>
            <person name="Gomez Garrido J."/>
        </authorList>
    </citation>
    <scope>NUCLEOTIDE SEQUENCE</scope>
    <source>
        <strain evidence="13">A484AB</strain>
    </source>
</reference>
<dbReference type="EC" id="2.3.2.26" evidence="5"/>
<evidence type="ECO:0000256" key="4">
    <source>
        <dbReference type="ARBA" id="ARBA00004906"/>
    </source>
</evidence>
<dbReference type="GO" id="GO:0006511">
    <property type="term" value="P:ubiquitin-dependent protein catabolic process"/>
    <property type="evidence" value="ECO:0007669"/>
    <property type="project" value="TreeGrafter"/>
</dbReference>
<evidence type="ECO:0000256" key="6">
    <source>
        <dbReference type="ARBA" id="ARBA00022490"/>
    </source>
</evidence>
<dbReference type="PROSITE" id="PS50237">
    <property type="entry name" value="HECT"/>
    <property type="match status" value="1"/>
</dbReference>
<dbReference type="GO" id="GO:0000139">
    <property type="term" value="C:Golgi membrane"/>
    <property type="evidence" value="ECO:0007669"/>
    <property type="project" value="TreeGrafter"/>
</dbReference>
<evidence type="ECO:0000256" key="10">
    <source>
        <dbReference type="ARBA" id="ARBA00023043"/>
    </source>
</evidence>
<keyword evidence="7" id="KW-0808">Transferase</keyword>
<dbReference type="GO" id="GO:0061630">
    <property type="term" value="F:ubiquitin protein ligase activity"/>
    <property type="evidence" value="ECO:0007669"/>
    <property type="project" value="UniProtKB-EC"/>
</dbReference>
<feature type="domain" description="HECT" evidence="12">
    <location>
        <begin position="108"/>
        <end position="434"/>
    </location>
</feature>
<keyword evidence="10" id="KW-0040">ANK repeat</keyword>
<comment type="catalytic activity">
    <reaction evidence="1">
        <text>S-ubiquitinyl-[E2 ubiquitin-conjugating enzyme]-L-cysteine + [acceptor protein]-L-lysine = [E2 ubiquitin-conjugating enzyme]-L-cysteine + N(6)-ubiquitinyl-[acceptor protein]-L-lysine.</text>
        <dbReference type="EC" id="2.3.2.26"/>
    </reaction>
</comment>
<dbReference type="GO" id="GO:0016874">
    <property type="term" value="F:ligase activity"/>
    <property type="evidence" value="ECO:0007669"/>
    <property type="project" value="UniProtKB-KW"/>
</dbReference>
<comment type="caution">
    <text evidence="13">The sequence shown here is derived from an EMBL/GenBank/DDBJ whole genome shotgun (WGS) entry which is preliminary data.</text>
</comment>
<keyword evidence="6" id="KW-0963">Cytoplasm</keyword>
<dbReference type="AlphaFoldDB" id="A0A6S7HL52"/>
<evidence type="ECO:0000313" key="14">
    <source>
        <dbReference type="Proteomes" id="UP001152795"/>
    </source>
</evidence>
<dbReference type="InterPro" id="IPR035983">
    <property type="entry name" value="Hect_E3_ubiquitin_ligase"/>
</dbReference>
<organism evidence="13 14">
    <name type="scientific">Paramuricea clavata</name>
    <name type="common">Red gorgonian</name>
    <name type="synonym">Violescent sea-whip</name>
    <dbReference type="NCBI Taxonomy" id="317549"/>
    <lineage>
        <taxon>Eukaryota</taxon>
        <taxon>Metazoa</taxon>
        <taxon>Cnidaria</taxon>
        <taxon>Anthozoa</taxon>
        <taxon>Octocorallia</taxon>
        <taxon>Malacalcyonacea</taxon>
        <taxon>Plexauridae</taxon>
        <taxon>Paramuricea</taxon>
    </lineage>
</organism>
<dbReference type="GO" id="GO:0005634">
    <property type="term" value="C:nucleus"/>
    <property type="evidence" value="ECO:0007669"/>
    <property type="project" value="TreeGrafter"/>
</dbReference>
<evidence type="ECO:0000256" key="11">
    <source>
        <dbReference type="ARBA" id="ARBA00023136"/>
    </source>
</evidence>
<dbReference type="PANTHER" id="PTHR11254">
    <property type="entry name" value="HECT DOMAIN UBIQUITIN-PROTEIN LIGASE"/>
    <property type="match status" value="1"/>
</dbReference>
<dbReference type="GO" id="GO:0000209">
    <property type="term" value="P:protein polyubiquitination"/>
    <property type="evidence" value="ECO:0007669"/>
    <property type="project" value="TreeGrafter"/>
</dbReference>
<dbReference type="EMBL" id="CACRXK020005577">
    <property type="protein sequence ID" value="CAB4006705.1"/>
    <property type="molecule type" value="Genomic_DNA"/>
</dbReference>
<dbReference type="Gene3D" id="3.30.2410.10">
    <property type="entry name" value="Hect, E3 ligase catalytic domain"/>
    <property type="match status" value="1"/>
</dbReference>
<keyword evidence="11" id="KW-0472">Membrane</keyword>
<dbReference type="GO" id="GO:0061025">
    <property type="term" value="P:membrane fusion"/>
    <property type="evidence" value="ECO:0007669"/>
    <property type="project" value="TreeGrafter"/>
</dbReference>
<keyword evidence="13" id="KW-0436">Ligase</keyword>
<evidence type="ECO:0000256" key="9">
    <source>
        <dbReference type="ARBA" id="ARBA00022786"/>
    </source>
</evidence>
<dbReference type="Pfam" id="PF00632">
    <property type="entry name" value="HECT"/>
    <property type="match status" value="1"/>
</dbReference>
<protein>
    <recommendedName>
        <fullName evidence="5">HECT-type E3 ubiquitin transferase</fullName>
        <ecNumber evidence="5">2.3.2.26</ecNumber>
    </recommendedName>
</protein>
<keyword evidence="14" id="KW-1185">Reference proteome</keyword>
<evidence type="ECO:0000256" key="8">
    <source>
        <dbReference type="ARBA" id="ARBA00022737"/>
    </source>
</evidence>
<dbReference type="InterPro" id="IPR050409">
    <property type="entry name" value="E3_ubiq-protein_ligase"/>
</dbReference>
<evidence type="ECO:0000256" key="3">
    <source>
        <dbReference type="ARBA" id="ARBA00004496"/>
    </source>
</evidence>
<evidence type="ECO:0000256" key="1">
    <source>
        <dbReference type="ARBA" id="ARBA00000885"/>
    </source>
</evidence>
<keyword evidence="9" id="KW-0833">Ubl conjugation pathway</keyword>
<sequence>MPTSTSLFISASIKSDLLKGNQVTRFVIVLLDLSRITIKKFFKKNVSFGVYVTIYYWTIYVLLFIDEEMIYDKNAKPSLSSLLRSLVPGDGTNLKRISVSRENILEDSIIHFKKHDYNCSYQVRVRFEGEPAIDAGGPRREYFTMLLKSLVSCKSSIRLFEGKEGRLLPMKNTDALRGQLFKIAGRMISTSIVNGGPGFPCLSPPVYEYLVKGFTEELVSIINKDDIFDIDASQAIDKIDHANAETINSIAIETQHLLVEAGFPHTLTIENKMQAIACMYLHHVITVRKSEIDQLATGLGQLLTLARKYPDLLSPLFVHSDDGADTMTPDAFMAIVKIDGVSPRVVDYFTQYVHDEAERIPYLLSFTTACEKVPPLGFTDPEHIAVSEDSTAVFPVANTCVMELQLPAKHQNYEKFRFFMNQALIMESTGFGFA</sequence>
<accession>A0A6S7HL52</accession>
<evidence type="ECO:0000256" key="2">
    <source>
        <dbReference type="ARBA" id="ARBA00004308"/>
    </source>
</evidence>
<dbReference type="OrthoDB" id="5977388at2759"/>
<proteinExistence type="predicted"/>
<dbReference type="Proteomes" id="UP001152795">
    <property type="component" value="Unassembled WGS sequence"/>
</dbReference>
<evidence type="ECO:0000256" key="5">
    <source>
        <dbReference type="ARBA" id="ARBA00012485"/>
    </source>
</evidence>
<evidence type="ECO:0000313" key="13">
    <source>
        <dbReference type="EMBL" id="CAB4006705.1"/>
    </source>
</evidence>
<comment type="subcellular location">
    <subcellularLocation>
        <location evidence="3">Cytoplasm</location>
    </subcellularLocation>
    <subcellularLocation>
        <location evidence="2">Endomembrane system</location>
    </subcellularLocation>
</comment>
<name>A0A6S7HL52_PARCT</name>
<dbReference type="PANTHER" id="PTHR11254:SF363">
    <property type="entry name" value="E3 UBIQUITIN-PROTEIN LIGASE HACE1"/>
    <property type="match status" value="1"/>
</dbReference>